<name>A0A846RTX7_9MICC</name>
<organism evidence="1 2">
    <name type="scientific">Arthrobacter pigmenti</name>
    <dbReference type="NCBI Taxonomy" id="271432"/>
    <lineage>
        <taxon>Bacteria</taxon>
        <taxon>Bacillati</taxon>
        <taxon>Actinomycetota</taxon>
        <taxon>Actinomycetes</taxon>
        <taxon>Micrococcales</taxon>
        <taxon>Micrococcaceae</taxon>
        <taxon>Arthrobacter</taxon>
    </lineage>
</organism>
<proteinExistence type="predicted"/>
<protein>
    <submittedName>
        <fullName evidence="1">Uncharacterized protein</fullName>
    </submittedName>
</protein>
<dbReference type="Proteomes" id="UP000547458">
    <property type="component" value="Unassembled WGS sequence"/>
</dbReference>
<dbReference type="AlphaFoldDB" id="A0A846RTX7"/>
<keyword evidence="2" id="KW-1185">Reference proteome</keyword>
<accession>A0A846RTX7</accession>
<sequence length="35" mass="3754">MMNNPTLSVQIIALSSAHNAIICALNSLSQRGAWQ</sequence>
<reference evidence="1 2" key="1">
    <citation type="submission" date="2020-03" db="EMBL/GenBank/DDBJ databases">
        <title>Sequencing the genomes of 1000 actinobacteria strains.</title>
        <authorList>
            <person name="Klenk H.-P."/>
        </authorList>
    </citation>
    <scope>NUCLEOTIDE SEQUENCE [LARGE SCALE GENOMIC DNA]</scope>
    <source>
        <strain evidence="1 2">DSM 16403</strain>
    </source>
</reference>
<gene>
    <name evidence="1" type="ORF">BJ994_002693</name>
</gene>
<comment type="caution">
    <text evidence="1">The sequence shown here is derived from an EMBL/GenBank/DDBJ whole genome shotgun (WGS) entry which is preliminary data.</text>
</comment>
<evidence type="ECO:0000313" key="2">
    <source>
        <dbReference type="Proteomes" id="UP000547458"/>
    </source>
</evidence>
<dbReference type="EMBL" id="JAATJL010000001">
    <property type="protein sequence ID" value="NJC23617.1"/>
    <property type="molecule type" value="Genomic_DNA"/>
</dbReference>
<evidence type="ECO:0000313" key="1">
    <source>
        <dbReference type="EMBL" id="NJC23617.1"/>
    </source>
</evidence>